<dbReference type="SUPFAM" id="SSF48452">
    <property type="entry name" value="TPR-like"/>
    <property type="match status" value="1"/>
</dbReference>
<dbReference type="PROSITE" id="PS51375">
    <property type="entry name" value="PPR"/>
    <property type="match status" value="2"/>
</dbReference>
<sequence length="507" mass="55708">MSIKQTDPIIQLLPIPKQHPQQQQPPPPQPVQWKSSMILLRSLLRSDIPPKPHLLATALKSSAAVRSLLSGRLIHSLLLKLGHSSSPVLLTALMDLHLKSGSLPDAHKLFDELPQRDAFSWSSMIVGLSHQNQHTESLHLFKAAILALGGRLDPYAFSGALLACSSLRSVEPIKQIHAKIATSDSLNSNSFLINGLINAYAQCGCFSLARTVYARSPKKDVVAFNALASGLLQHGRCETVLNLLASMVSEGKSLHDFVYTASAKACAGLASLKQGTQVHARAIKCGFGSDTQFACAMVDMYAKCGCVNDAGRVFDLTPPHSRDVALWTAVINAFGKAGRVEEALELFDQMDVRPDGVAYLSVLCACKQRGMVRRAFGYFKAMIENDKIEPSQQHHACMVDLLSKERRPEELMEVMRGSTSVSAWVSFLECCRTHGKGELARVASRMVRELDPENHSNLVLLSNLFAEGREWEEACKIRKAMKKRRLKKEPGCSWVEGDDGVHVFGYS</sequence>
<name>A0AAV9BGW2_ACOGR</name>
<dbReference type="Pfam" id="PF20431">
    <property type="entry name" value="E_motif"/>
    <property type="match status" value="1"/>
</dbReference>
<dbReference type="PANTHER" id="PTHR47926">
    <property type="entry name" value="PENTATRICOPEPTIDE REPEAT-CONTAINING PROTEIN"/>
    <property type="match status" value="1"/>
</dbReference>
<organism evidence="3 4">
    <name type="scientific">Acorus gramineus</name>
    <name type="common">Dwarf sweet flag</name>
    <dbReference type="NCBI Taxonomy" id="55184"/>
    <lineage>
        <taxon>Eukaryota</taxon>
        <taxon>Viridiplantae</taxon>
        <taxon>Streptophyta</taxon>
        <taxon>Embryophyta</taxon>
        <taxon>Tracheophyta</taxon>
        <taxon>Spermatophyta</taxon>
        <taxon>Magnoliopsida</taxon>
        <taxon>Liliopsida</taxon>
        <taxon>Acoraceae</taxon>
        <taxon>Acorus</taxon>
    </lineage>
</organism>
<evidence type="ECO:0000256" key="2">
    <source>
        <dbReference type="PROSITE-ProRule" id="PRU00708"/>
    </source>
</evidence>
<evidence type="ECO:0000256" key="1">
    <source>
        <dbReference type="ARBA" id="ARBA00022737"/>
    </source>
</evidence>
<dbReference type="FunFam" id="1.25.40.10:FF:000090">
    <property type="entry name" value="Pentatricopeptide repeat-containing protein, chloroplastic"/>
    <property type="match status" value="1"/>
</dbReference>
<evidence type="ECO:0000313" key="3">
    <source>
        <dbReference type="EMBL" id="KAK1275347.1"/>
    </source>
</evidence>
<feature type="repeat" description="PPR" evidence="2">
    <location>
        <begin position="220"/>
        <end position="254"/>
    </location>
</feature>
<comment type="caution">
    <text evidence="3">The sequence shown here is derived from an EMBL/GenBank/DDBJ whole genome shotgun (WGS) entry which is preliminary data.</text>
</comment>
<dbReference type="InterPro" id="IPR002885">
    <property type="entry name" value="PPR_rpt"/>
</dbReference>
<reference evidence="3" key="2">
    <citation type="submission" date="2023-06" db="EMBL/GenBank/DDBJ databases">
        <authorList>
            <person name="Ma L."/>
            <person name="Liu K.-W."/>
            <person name="Li Z."/>
            <person name="Hsiao Y.-Y."/>
            <person name="Qi Y."/>
            <person name="Fu T."/>
            <person name="Tang G."/>
            <person name="Zhang D."/>
            <person name="Sun W.-H."/>
            <person name="Liu D.-K."/>
            <person name="Li Y."/>
            <person name="Chen G.-Z."/>
            <person name="Liu X.-D."/>
            <person name="Liao X.-Y."/>
            <person name="Jiang Y.-T."/>
            <person name="Yu X."/>
            <person name="Hao Y."/>
            <person name="Huang J."/>
            <person name="Zhao X.-W."/>
            <person name="Ke S."/>
            <person name="Chen Y.-Y."/>
            <person name="Wu W.-L."/>
            <person name="Hsu J.-L."/>
            <person name="Lin Y.-F."/>
            <person name="Huang M.-D."/>
            <person name="Li C.-Y."/>
            <person name="Huang L."/>
            <person name="Wang Z.-W."/>
            <person name="Zhao X."/>
            <person name="Zhong W.-Y."/>
            <person name="Peng D.-H."/>
            <person name="Ahmad S."/>
            <person name="Lan S."/>
            <person name="Zhang J.-S."/>
            <person name="Tsai W.-C."/>
            <person name="Van De Peer Y."/>
            <person name="Liu Z.-J."/>
        </authorList>
    </citation>
    <scope>NUCLEOTIDE SEQUENCE</scope>
    <source>
        <strain evidence="3">SCP</strain>
        <tissue evidence="3">Leaves</tissue>
    </source>
</reference>
<dbReference type="InterPro" id="IPR046848">
    <property type="entry name" value="E_motif"/>
</dbReference>
<dbReference type="Pfam" id="PF01535">
    <property type="entry name" value="PPR"/>
    <property type="match status" value="6"/>
</dbReference>
<dbReference type="GO" id="GO:0003723">
    <property type="term" value="F:RNA binding"/>
    <property type="evidence" value="ECO:0007669"/>
    <property type="project" value="InterPro"/>
</dbReference>
<reference evidence="3" key="1">
    <citation type="journal article" date="2023" name="Nat. Commun.">
        <title>Diploid and tetraploid genomes of Acorus and the evolution of monocots.</title>
        <authorList>
            <person name="Ma L."/>
            <person name="Liu K.W."/>
            <person name="Li Z."/>
            <person name="Hsiao Y.Y."/>
            <person name="Qi Y."/>
            <person name="Fu T."/>
            <person name="Tang G.D."/>
            <person name="Zhang D."/>
            <person name="Sun W.H."/>
            <person name="Liu D.K."/>
            <person name="Li Y."/>
            <person name="Chen G.Z."/>
            <person name="Liu X.D."/>
            <person name="Liao X.Y."/>
            <person name="Jiang Y.T."/>
            <person name="Yu X."/>
            <person name="Hao Y."/>
            <person name="Huang J."/>
            <person name="Zhao X.W."/>
            <person name="Ke S."/>
            <person name="Chen Y.Y."/>
            <person name="Wu W.L."/>
            <person name="Hsu J.L."/>
            <person name="Lin Y.F."/>
            <person name="Huang M.D."/>
            <person name="Li C.Y."/>
            <person name="Huang L."/>
            <person name="Wang Z.W."/>
            <person name="Zhao X."/>
            <person name="Zhong W.Y."/>
            <person name="Peng D.H."/>
            <person name="Ahmad S."/>
            <person name="Lan S."/>
            <person name="Zhang J.S."/>
            <person name="Tsai W.C."/>
            <person name="Van de Peer Y."/>
            <person name="Liu Z.J."/>
        </authorList>
    </citation>
    <scope>NUCLEOTIDE SEQUENCE</scope>
    <source>
        <strain evidence="3">SCP</strain>
    </source>
</reference>
<dbReference type="InterPro" id="IPR011990">
    <property type="entry name" value="TPR-like_helical_dom_sf"/>
</dbReference>
<protein>
    <submittedName>
        <fullName evidence="3">Pentatricopeptide repeat-containing protein</fullName>
    </submittedName>
</protein>
<feature type="repeat" description="PPR" evidence="2">
    <location>
        <begin position="323"/>
        <end position="353"/>
    </location>
</feature>
<evidence type="ECO:0000313" key="4">
    <source>
        <dbReference type="Proteomes" id="UP001179952"/>
    </source>
</evidence>
<proteinExistence type="predicted"/>
<dbReference type="AlphaFoldDB" id="A0AAV9BGW2"/>
<dbReference type="NCBIfam" id="TIGR00756">
    <property type="entry name" value="PPR"/>
    <property type="match status" value="1"/>
</dbReference>
<dbReference type="EMBL" id="JAUJYN010000003">
    <property type="protein sequence ID" value="KAK1275347.1"/>
    <property type="molecule type" value="Genomic_DNA"/>
</dbReference>
<keyword evidence="1" id="KW-0677">Repeat</keyword>
<dbReference type="Gene3D" id="1.25.40.10">
    <property type="entry name" value="Tetratricopeptide repeat domain"/>
    <property type="match status" value="4"/>
</dbReference>
<dbReference type="GO" id="GO:0009451">
    <property type="term" value="P:RNA modification"/>
    <property type="evidence" value="ECO:0007669"/>
    <property type="project" value="InterPro"/>
</dbReference>
<dbReference type="InterPro" id="IPR046960">
    <property type="entry name" value="PPR_At4g14850-like_plant"/>
</dbReference>
<accession>A0AAV9BGW2</accession>
<keyword evidence="4" id="KW-1185">Reference proteome</keyword>
<gene>
    <name evidence="3" type="ORF">QJS04_geneDACA004113</name>
</gene>
<dbReference type="Proteomes" id="UP001179952">
    <property type="component" value="Unassembled WGS sequence"/>
</dbReference>
<dbReference type="PANTHER" id="PTHR47926:SF449">
    <property type="entry name" value="PENTATRICOPEPTIDE REPEAT-CONTAINING PROTEIN"/>
    <property type="match status" value="1"/>
</dbReference>